<evidence type="ECO:0000313" key="6">
    <source>
        <dbReference type="EMBL" id="MFD2163224.1"/>
    </source>
</evidence>
<dbReference type="InterPro" id="IPR017438">
    <property type="entry name" value="ATP-NAD_kinase_N"/>
</dbReference>
<feature type="domain" description="DAGKc" evidence="5">
    <location>
        <begin position="1"/>
        <end position="129"/>
    </location>
</feature>
<evidence type="ECO:0000313" key="7">
    <source>
        <dbReference type="Proteomes" id="UP001597387"/>
    </source>
</evidence>
<evidence type="ECO:0000256" key="4">
    <source>
        <dbReference type="ARBA" id="ARBA00022840"/>
    </source>
</evidence>
<dbReference type="EMBL" id="JBHUHZ010000002">
    <property type="protein sequence ID" value="MFD2163224.1"/>
    <property type="molecule type" value="Genomic_DNA"/>
</dbReference>
<proteinExistence type="predicted"/>
<dbReference type="Proteomes" id="UP001597387">
    <property type="component" value="Unassembled WGS sequence"/>
</dbReference>
<dbReference type="PROSITE" id="PS50146">
    <property type="entry name" value="DAGK"/>
    <property type="match status" value="1"/>
</dbReference>
<dbReference type="PANTHER" id="PTHR12358">
    <property type="entry name" value="SPHINGOSINE KINASE"/>
    <property type="match status" value="1"/>
</dbReference>
<sequence>MLKVLFVINPRAGNREGGSLELSISEESRTQGFEYLIYRLQSSNEEKNIKKEIAAYSPDIVAVAGGDGTVNLLAKILNSEEMPLLIVPLGSANGMARELKISNRPESSLALITSGIQKKIDLLSINGNICIHLGDVGLNASIVKRFEKDPKRGLWTYARHLFKELFLIDDYKFNINVDNQQIKRRAVSVTFANASKYGTGAVINPLGKLDDGKFELVIIKPFPKIHLLSITWKMFVGRLQTSEFVEVLSCEKAVIQTSKKTTLQIDGEIIGKTKEINVEVLPSALTIIVPSEY</sequence>
<dbReference type="InterPro" id="IPR016064">
    <property type="entry name" value="NAD/diacylglycerol_kinase_sf"/>
</dbReference>
<organism evidence="6 7">
    <name type="scientific">Paradesertivirga mongoliensis</name>
    <dbReference type="NCBI Taxonomy" id="2100740"/>
    <lineage>
        <taxon>Bacteria</taxon>
        <taxon>Pseudomonadati</taxon>
        <taxon>Bacteroidota</taxon>
        <taxon>Sphingobacteriia</taxon>
        <taxon>Sphingobacteriales</taxon>
        <taxon>Sphingobacteriaceae</taxon>
        <taxon>Paradesertivirga</taxon>
    </lineage>
</organism>
<dbReference type="EC" id="2.7.1.-" evidence="6"/>
<reference evidence="7" key="1">
    <citation type="journal article" date="2019" name="Int. J. Syst. Evol. Microbiol.">
        <title>The Global Catalogue of Microorganisms (GCM) 10K type strain sequencing project: providing services to taxonomists for standard genome sequencing and annotation.</title>
        <authorList>
            <consortium name="The Broad Institute Genomics Platform"/>
            <consortium name="The Broad Institute Genome Sequencing Center for Infectious Disease"/>
            <person name="Wu L."/>
            <person name="Ma J."/>
        </authorList>
    </citation>
    <scope>NUCLEOTIDE SEQUENCE [LARGE SCALE GENOMIC DNA]</scope>
    <source>
        <strain evidence="7">KCTC 42217</strain>
    </source>
</reference>
<evidence type="ECO:0000256" key="3">
    <source>
        <dbReference type="ARBA" id="ARBA00022777"/>
    </source>
</evidence>
<comment type="caution">
    <text evidence="6">The sequence shown here is derived from an EMBL/GenBank/DDBJ whole genome shotgun (WGS) entry which is preliminary data.</text>
</comment>
<evidence type="ECO:0000256" key="2">
    <source>
        <dbReference type="ARBA" id="ARBA00022741"/>
    </source>
</evidence>
<name>A0ABW4ZNR3_9SPHI</name>
<dbReference type="SMART" id="SM00046">
    <property type="entry name" value="DAGKc"/>
    <property type="match status" value="1"/>
</dbReference>
<gene>
    <name evidence="6" type="ORF">ACFSJU_12535</name>
</gene>
<keyword evidence="7" id="KW-1185">Reference proteome</keyword>
<keyword evidence="4" id="KW-0067">ATP-binding</keyword>
<evidence type="ECO:0000256" key="1">
    <source>
        <dbReference type="ARBA" id="ARBA00022679"/>
    </source>
</evidence>
<dbReference type="GO" id="GO:0016301">
    <property type="term" value="F:kinase activity"/>
    <property type="evidence" value="ECO:0007669"/>
    <property type="project" value="UniProtKB-KW"/>
</dbReference>
<dbReference type="InterPro" id="IPR001206">
    <property type="entry name" value="Diacylglycerol_kinase_cat_dom"/>
</dbReference>
<dbReference type="SUPFAM" id="SSF111331">
    <property type="entry name" value="NAD kinase/diacylglycerol kinase-like"/>
    <property type="match status" value="1"/>
</dbReference>
<keyword evidence="1 6" id="KW-0808">Transferase</keyword>
<dbReference type="Gene3D" id="3.40.50.10330">
    <property type="entry name" value="Probable inorganic polyphosphate/atp-NAD kinase, domain 1"/>
    <property type="match status" value="1"/>
</dbReference>
<dbReference type="InterPro" id="IPR050187">
    <property type="entry name" value="Lipid_Phosphate_FormReg"/>
</dbReference>
<dbReference type="RefSeq" id="WP_255901227.1">
    <property type="nucleotide sequence ID" value="NZ_JAFMZO010000002.1"/>
</dbReference>
<dbReference type="Pfam" id="PF00781">
    <property type="entry name" value="DAGK_cat"/>
    <property type="match status" value="1"/>
</dbReference>
<accession>A0ABW4ZNR3</accession>
<keyword evidence="2" id="KW-0547">Nucleotide-binding</keyword>
<evidence type="ECO:0000259" key="5">
    <source>
        <dbReference type="PROSITE" id="PS50146"/>
    </source>
</evidence>
<dbReference type="Gene3D" id="2.60.200.40">
    <property type="match status" value="1"/>
</dbReference>
<dbReference type="PANTHER" id="PTHR12358:SF106">
    <property type="entry name" value="LIPID KINASE YEGS"/>
    <property type="match status" value="1"/>
</dbReference>
<protein>
    <submittedName>
        <fullName evidence="6">Diacylglycerol/lipid kinase family protein</fullName>
        <ecNumber evidence="6">2.7.1.-</ecNumber>
    </submittedName>
</protein>
<dbReference type="Pfam" id="PF19279">
    <property type="entry name" value="YegS_C"/>
    <property type="match status" value="1"/>
</dbReference>
<keyword evidence="3 6" id="KW-0418">Kinase</keyword>
<dbReference type="InterPro" id="IPR045540">
    <property type="entry name" value="YegS/DAGK_C"/>
</dbReference>